<organism evidence="8 9">
    <name type="scientific">Diaporthe vaccinii</name>
    <dbReference type="NCBI Taxonomy" id="105482"/>
    <lineage>
        <taxon>Eukaryota</taxon>
        <taxon>Fungi</taxon>
        <taxon>Dikarya</taxon>
        <taxon>Ascomycota</taxon>
        <taxon>Pezizomycotina</taxon>
        <taxon>Sordariomycetes</taxon>
        <taxon>Sordariomycetidae</taxon>
        <taxon>Diaporthales</taxon>
        <taxon>Diaporthaceae</taxon>
        <taxon>Diaporthe</taxon>
        <taxon>Diaporthe eres species complex</taxon>
    </lineage>
</organism>
<comment type="caution">
    <text evidence="8">The sequence shown here is derived from an EMBL/GenBank/DDBJ whole genome shotgun (WGS) entry which is preliminary data.</text>
</comment>
<keyword evidence="3 6" id="KW-1133">Transmembrane helix</keyword>
<keyword evidence="9" id="KW-1185">Reference proteome</keyword>
<accession>A0ABR4EQB1</accession>
<feature type="transmembrane region" description="Helical" evidence="6">
    <location>
        <begin position="70"/>
        <end position="94"/>
    </location>
</feature>
<comment type="subcellular location">
    <subcellularLocation>
        <location evidence="1">Membrane</location>
        <topology evidence="1">Multi-pass membrane protein</topology>
    </subcellularLocation>
</comment>
<dbReference type="Gene3D" id="1.20.1250.20">
    <property type="entry name" value="MFS general substrate transporter like domains"/>
    <property type="match status" value="1"/>
</dbReference>
<name>A0ABR4EQB1_9PEZI</name>
<evidence type="ECO:0000256" key="4">
    <source>
        <dbReference type="ARBA" id="ARBA00023136"/>
    </source>
</evidence>
<dbReference type="InterPro" id="IPR020846">
    <property type="entry name" value="MFS_dom"/>
</dbReference>
<dbReference type="SUPFAM" id="SSF103473">
    <property type="entry name" value="MFS general substrate transporter"/>
    <property type="match status" value="1"/>
</dbReference>
<reference evidence="8 9" key="1">
    <citation type="submission" date="2024-03" db="EMBL/GenBank/DDBJ databases">
        <title>A high-quality draft genome sequence of Diaporthe vaccinii, a causative agent of upright dieback and viscid rot disease in cranberry plants.</title>
        <authorList>
            <person name="Sarrasin M."/>
            <person name="Lang B.F."/>
            <person name="Burger G."/>
        </authorList>
    </citation>
    <scope>NUCLEOTIDE SEQUENCE [LARGE SCALE GENOMIC DNA]</scope>
    <source>
        <strain evidence="8 9">IS7</strain>
    </source>
</reference>
<feature type="domain" description="Major facilitator superfamily (MFS) profile" evidence="7">
    <location>
        <begin position="72"/>
        <end position="502"/>
    </location>
</feature>
<dbReference type="EMBL" id="JBAWTH010000035">
    <property type="protein sequence ID" value="KAL2284625.1"/>
    <property type="molecule type" value="Genomic_DNA"/>
</dbReference>
<evidence type="ECO:0000256" key="3">
    <source>
        <dbReference type="ARBA" id="ARBA00022989"/>
    </source>
</evidence>
<feature type="transmembrane region" description="Helical" evidence="6">
    <location>
        <begin position="138"/>
        <end position="158"/>
    </location>
</feature>
<feature type="transmembrane region" description="Helical" evidence="6">
    <location>
        <begin position="381"/>
        <end position="401"/>
    </location>
</feature>
<feature type="transmembrane region" description="Helical" evidence="6">
    <location>
        <begin position="478"/>
        <end position="497"/>
    </location>
</feature>
<evidence type="ECO:0000259" key="7">
    <source>
        <dbReference type="PROSITE" id="PS50850"/>
    </source>
</evidence>
<dbReference type="PANTHER" id="PTHR23502">
    <property type="entry name" value="MAJOR FACILITATOR SUPERFAMILY"/>
    <property type="match status" value="1"/>
</dbReference>
<feature type="transmembrane region" description="Helical" evidence="6">
    <location>
        <begin position="340"/>
        <end position="360"/>
    </location>
</feature>
<feature type="region of interest" description="Disordered" evidence="5">
    <location>
        <begin position="1"/>
        <end position="34"/>
    </location>
</feature>
<gene>
    <name evidence="8" type="ORF">FJTKL_08725</name>
</gene>
<feature type="transmembrane region" description="Helical" evidence="6">
    <location>
        <begin position="413"/>
        <end position="434"/>
    </location>
</feature>
<dbReference type="Pfam" id="PF07690">
    <property type="entry name" value="MFS_1"/>
    <property type="match status" value="1"/>
</dbReference>
<dbReference type="InterPro" id="IPR011701">
    <property type="entry name" value="MFS"/>
</dbReference>
<feature type="transmembrane region" description="Helical" evidence="6">
    <location>
        <begin position="446"/>
        <end position="466"/>
    </location>
</feature>
<feature type="transmembrane region" description="Helical" evidence="6">
    <location>
        <begin position="164"/>
        <end position="186"/>
    </location>
</feature>
<dbReference type="PROSITE" id="PS50850">
    <property type="entry name" value="MFS"/>
    <property type="match status" value="1"/>
</dbReference>
<feature type="transmembrane region" description="Helical" evidence="6">
    <location>
        <begin position="224"/>
        <end position="247"/>
    </location>
</feature>
<dbReference type="InterPro" id="IPR036259">
    <property type="entry name" value="MFS_trans_sf"/>
</dbReference>
<evidence type="ECO:0000256" key="6">
    <source>
        <dbReference type="SAM" id="Phobius"/>
    </source>
</evidence>
<evidence type="ECO:0000313" key="9">
    <source>
        <dbReference type="Proteomes" id="UP001600888"/>
    </source>
</evidence>
<dbReference type="PANTHER" id="PTHR23502:SF60">
    <property type="entry name" value="MAJOR FACILITATOR SUPERFAMILY (MFS) PROFILE DOMAIN-CONTAINING PROTEIN-RELATED"/>
    <property type="match status" value="1"/>
</dbReference>
<keyword evidence="4 6" id="KW-0472">Membrane</keyword>
<feature type="transmembrane region" description="Helical" evidence="6">
    <location>
        <begin position="301"/>
        <end position="320"/>
    </location>
</feature>
<protein>
    <recommendedName>
        <fullName evidence="7">Major facilitator superfamily (MFS) profile domain-containing protein</fullName>
    </recommendedName>
</protein>
<feature type="transmembrane region" description="Helical" evidence="6">
    <location>
        <begin position="106"/>
        <end position="126"/>
    </location>
</feature>
<feature type="compositionally biased region" description="Polar residues" evidence="5">
    <location>
        <begin position="9"/>
        <end position="21"/>
    </location>
</feature>
<evidence type="ECO:0000256" key="2">
    <source>
        <dbReference type="ARBA" id="ARBA00022692"/>
    </source>
</evidence>
<evidence type="ECO:0000256" key="1">
    <source>
        <dbReference type="ARBA" id="ARBA00004141"/>
    </source>
</evidence>
<proteinExistence type="predicted"/>
<evidence type="ECO:0000256" key="5">
    <source>
        <dbReference type="SAM" id="MobiDB-lite"/>
    </source>
</evidence>
<sequence length="512" mass="55195">MGDDRVATATGSTRSITSAANSGAPILKPGQPTSAMNLVQGGQQSEPNLVTWDGPDDAEHPKNWTARRKWLSIVPVSLFNFLASVSSSTMAPALGTIGRELHFQSTTLLILSLSVFLLGTAIVPLFTAPLSEVFGRSIVLQSCNLFYIVFNTLCGSAKTQNELITFRFLAGLGGAGPFAIGSGVNADLFRPHERGKAIAVYVMAPLLGGLVGPIAGGFLDQYVSWPWCFYVISIAGGAVQVLGLPFFHETYAPVLLQRKCKRLKKTTNNPDLYTEHDSVSLQTLLRTSAIRPFKLLATQPIVQVWSLYCAYIWGILYLIIATFPNVWTDIYGESIAIGSLNYISQFVGMALASQLGTRLADGYYNKKCAGNGGQGLPEFRLPVLTLGACIVPIGLFIYGWTARASVHWIVPNVGSALFAGGTCLEILCVMGYMIDTYPEYAASAMASILVLRSILAFALPLVASPLYDNLGYGWGNSLLAFIAIFVGIPATVALRYFGPALRRRSTYARDDV</sequence>
<keyword evidence="2 6" id="KW-0812">Transmembrane</keyword>
<feature type="transmembrane region" description="Helical" evidence="6">
    <location>
        <begin position="198"/>
        <end position="218"/>
    </location>
</feature>
<dbReference type="Proteomes" id="UP001600888">
    <property type="component" value="Unassembled WGS sequence"/>
</dbReference>
<dbReference type="CDD" id="cd17323">
    <property type="entry name" value="MFS_Tpo1_MDR_like"/>
    <property type="match status" value="1"/>
</dbReference>
<evidence type="ECO:0000313" key="8">
    <source>
        <dbReference type="EMBL" id="KAL2284625.1"/>
    </source>
</evidence>